<gene>
    <name evidence="1" type="ORF">AUQ44_03360</name>
</gene>
<name>A0A151JGH2_9VIBR</name>
<sequence>MLSKEYKKSVWAVSPIAEHIYYWIRKKNGKRFDAERAIFVSNIKELESFNDMLELRGNKLSPSELEKECQKYTRDVLDHWQQKFAGARKWSKMDENNECHELTSRTVTKSSTVGGKSVSKTEAIPYLPVRFGSHRLDDIVTQRIRDTAFNHYKNLSATDKSTLNVFSKEEYARWMIKDFLILWAKDFEKEFHNACKAEQNKKTKKHKIKTKISDVELMMNIHIDIDWKTGAHIHYAASPFDPTTGLFSSPKNYVDIYKKIGVKLEKKYSYKSKSKRLYKFIEEGVAIGAVKQISNDLKEEAVLDIIDNPTLLNVDKIRKNYIKNNGYDCDIDDQLQVDKFFDDLDKNEEAKSAYEETVKKEAEAVYEKRKEEVSRIVSKALKNNIVDYDKLQQELKEQGVEIDFGFDHEKDTNCHFDKKKDVEHIFEFTDLKTGIKFNNASFKGDTRSKVKRFASSYNERNQLQHEINKSFKTKQERLPYDVDSIQTVLAHNMRMTKAAMNHELSLAPYSNEEATAIRRKHFETYMQMCLESGILVNLNKQGNLTYHKINKNRKKNNGENTDWFESGKAQADYSAFKYKSSWFTEDLRGKDIKELFELDDETIIRLNLTWVMDAFPARFMQYKVAFMSNNKNILEKMNQNADTKSFLLLSIQKNYDYRKLEQRSTYDGGYYIYSIRNEQPTVYFKPSDDSSFDVLFQPFQARSAAMDTWAHTQKEVLENLDNQDYGTSFYAKDGKVCDFLRTMYVERAFCPNNDMRSRIEVRNGFDERTVEFMQKKFDTLIEKAEASIDKAINTPNKNSFNFTNLHGAFVLSNEEFDGVLRARYEDFLNRSIVKLEQAGFTDLTMNGIILEDYVRKNEKRIESLRESKTSTLSSNNKPKL</sequence>
<evidence type="ECO:0000313" key="2">
    <source>
        <dbReference type="Proteomes" id="UP000075349"/>
    </source>
</evidence>
<proteinExistence type="predicted"/>
<dbReference type="AlphaFoldDB" id="A0A151JGH2"/>
<organism evidence="1 2">
    <name type="scientific">Vibrio cidicii</name>
    <dbReference type="NCBI Taxonomy" id="1763883"/>
    <lineage>
        <taxon>Bacteria</taxon>
        <taxon>Pseudomonadati</taxon>
        <taxon>Pseudomonadota</taxon>
        <taxon>Gammaproteobacteria</taxon>
        <taxon>Vibrionales</taxon>
        <taxon>Vibrionaceae</taxon>
        <taxon>Vibrio</taxon>
    </lineage>
</organism>
<dbReference type="EMBL" id="LOMK01000001">
    <property type="protein sequence ID" value="KYN24880.1"/>
    <property type="molecule type" value="Genomic_DNA"/>
</dbReference>
<dbReference type="Proteomes" id="UP000075349">
    <property type="component" value="Unassembled WGS sequence"/>
</dbReference>
<accession>A0A151JGH2</accession>
<comment type="caution">
    <text evidence="1">The sequence shown here is derived from an EMBL/GenBank/DDBJ whole genome shotgun (WGS) entry which is preliminary data.</text>
</comment>
<evidence type="ECO:0000313" key="1">
    <source>
        <dbReference type="EMBL" id="KYN24880.1"/>
    </source>
</evidence>
<protein>
    <submittedName>
        <fullName evidence="1">Uncharacterized protein</fullName>
    </submittedName>
</protein>
<reference evidence="2" key="1">
    <citation type="submission" date="2015-12" db="EMBL/GenBank/DDBJ databases">
        <authorList>
            <person name="Tarr C.L."/>
            <person name="Gladney L.M."/>
        </authorList>
    </citation>
    <scope>NUCLEOTIDE SEQUENCE [LARGE SCALE GENOMIC DNA]</scope>
    <source>
        <strain evidence="2">2756-81</strain>
    </source>
</reference>